<sequence>MLLWFRMVGLVLALVVMTTISLLCYLKWKNQSRGRSKGSQDACVPDWIKEKEHELPFFSFSSIEIATDHFSDANKLGHGGFGPVYKHKLEALSGADSQL</sequence>
<keyword evidence="5" id="KW-0067">ATP-binding</keyword>
<dbReference type="EMBL" id="CM018040">
    <property type="protein sequence ID" value="KAA8535062.1"/>
    <property type="molecule type" value="Genomic_DNA"/>
</dbReference>
<dbReference type="GO" id="GO:0005524">
    <property type="term" value="F:ATP binding"/>
    <property type="evidence" value="ECO:0007669"/>
    <property type="project" value="UniProtKB-KW"/>
</dbReference>
<keyword evidence="3" id="KW-0547">Nucleotide-binding</keyword>
<dbReference type="OrthoDB" id="1740133at2759"/>
<dbReference type="AlphaFoldDB" id="A0A5J5AZB8"/>
<protein>
    <recommendedName>
        <fullName evidence="9">Protein kinase domain-containing protein</fullName>
    </recommendedName>
</protein>
<proteinExistence type="predicted"/>
<keyword evidence="6" id="KW-1133">Transmembrane helix</keyword>
<dbReference type="InterPro" id="IPR011009">
    <property type="entry name" value="Kinase-like_dom_sf"/>
</dbReference>
<evidence type="ECO:0000256" key="5">
    <source>
        <dbReference type="ARBA" id="ARBA00022840"/>
    </source>
</evidence>
<dbReference type="PANTHER" id="PTHR27002">
    <property type="entry name" value="RECEPTOR-LIKE SERINE/THREONINE-PROTEIN KINASE SD1-8"/>
    <property type="match status" value="1"/>
</dbReference>
<evidence type="ECO:0008006" key="9">
    <source>
        <dbReference type="Google" id="ProtNLM"/>
    </source>
</evidence>
<evidence type="ECO:0000256" key="6">
    <source>
        <dbReference type="SAM" id="Phobius"/>
    </source>
</evidence>
<dbReference type="SUPFAM" id="SSF56112">
    <property type="entry name" value="Protein kinase-like (PK-like)"/>
    <property type="match status" value="1"/>
</dbReference>
<keyword evidence="2" id="KW-0808">Transferase</keyword>
<feature type="transmembrane region" description="Helical" evidence="6">
    <location>
        <begin position="6"/>
        <end position="26"/>
    </location>
</feature>
<dbReference type="GO" id="GO:0005886">
    <property type="term" value="C:plasma membrane"/>
    <property type="evidence" value="ECO:0007669"/>
    <property type="project" value="TreeGrafter"/>
</dbReference>
<keyword evidence="8" id="KW-1185">Reference proteome</keyword>
<dbReference type="Gene3D" id="3.30.200.20">
    <property type="entry name" value="Phosphorylase Kinase, domain 1"/>
    <property type="match status" value="1"/>
</dbReference>
<evidence type="ECO:0000256" key="4">
    <source>
        <dbReference type="ARBA" id="ARBA00022777"/>
    </source>
</evidence>
<accession>A0A5J5AZB8</accession>
<dbReference type="Proteomes" id="UP000325577">
    <property type="component" value="Linkage Group LG17"/>
</dbReference>
<evidence type="ECO:0000313" key="7">
    <source>
        <dbReference type="EMBL" id="KAA8535062.1"/>
    </source>
</evidence>
<dbReference type="PANTHER" id="PTHR27002:SF181">
    <property type="entry name" value="RECEPTOR-LIKE SERINE_THREONINE-PROTEIN KINASE"/>
    <property type="match status" value="1"/>
</dbReference>
<name>A0A5J5AZB8_9ASTE</name>
<organism evidence="7 8">
    <name type="scientific">Nyssa sinensis</name>
    <dbReference type="NCBI Taxonomy" id="561372"/>
    <lineage>
        <taxon>Eukaryota</taxon>
        <taxon>Viridiplantae</taxon>
        <taxon>Streptophyta</taxon>
        <taxon>Embryophyta</taxon>
        <taxon>Tracheophyta</taxon>
        <taxon>Spermatophyta</taxon>
        <taxon>Magnoliopsida</taxon>
        <taxon>eudicotyledons</taxon>
        <taxon>Gunneridae</taxon>
        <taxon>Pentapetalae</taxon>
        <taxon>asterids</taxon>
        <taxon>Cornales</taxon>
        <taxon>Nyssaceae</taxon>
        <taxon>Nyssa</taxon>
    </lineage>
</organism>
<gene>
    <name evidence="7" type="ORF">F0562_030065</name>
</gene>
<keyword evidence="6" id="KW-0472">Membrane</keyword>
<dbReference type="GO" id="GO:0004674">
    <property type="term" value="F:protein serine/threonine kinase activity"/>
    <property type="evidence" value="ECO:0007669"/>
    <property type="project" value="UniProtKB-KW"/>
</dbReference>
<keyword evidence="1" id="KW-0723">Serine/threonine-protein kinase</keyword>
<evidence type="ECO:0000256" key="1">
    <source>
        <dbReference type="ARBA" id="ARBA00022527"/>
    </source>
</evidence>
<evidence type="ECO:0000313" key="8">
    <source>
        <dbReference type="Proteomes" id="UP000325577"/>
    </source>
</evidence>
<reference evidence="7 8" key="1">
    <citation type="submission" date="2019-09" db="EMBL/GenBank/DDBJ databases">
        <title>A chromosome-level genome assembly of the Chinese tupelo Nyssa sinensis.</title>
        <authorList>
            <person name="Yang X."/>
            <person name="Kang M."/>
            <person name="Yang Y."/>
            <person name="Xiong H."/>
            <person name="Wang M."/>
            <person name="Zhang Z."/>
            <person name="Wang Z."/>
            <person name="Wu H."/>
            <person name="Ma T."/>
            <person name="Liu J."/>
            <person name="Xi Z."/>
        </authorList>
    </citation>
    <scope>NUCLEOTIDE SEQUENCE [LARGE SCALE GENOMIC DNA]</scope>
    <source>
        <strain evidence="7">J267</strain>
        <tissue evidence="7">Leaf</tissue>
    </source>
</reference>
<evidence type="ECO:0000256" key="3">
    <source>
        <dbReference type="ARBA" id="ARBA00022741"/>
    </source>
</evidence>
<keyword evidence="4" id="KW-0418">Kinase</keyword>
<evidence type="ECO:0000256" key="2">
    <source>
        <dbReference type="ARBA" id="ARBA00022679"/>
    </source>
</evidence>
<keyword evidence="6" id="KW-0812">Transmembrane</keyword>